<feature type="transmembrane region" description="Helical" evidence="7">
    <location>
        <begin position="142"/>
        <end position="159"/>
    </location>
</feature>
<dbReference type="Pfam" id="PF06738">
    <property type="entry name" value="ThrE"/>
    <property type="match status" value="1"/>
</dbReference>
<feature type="transmembrane region" description="Helical" evidence="7">
    <location>
        <begin position="171"/>
        <end position="190"/>
    </location>
</feature>
<evidence type="ECO:0000256" key="3">
    <source>
        <dbReference type="ARBA" id="ARBA00022692"/>
    </source>
</evidence>
<evidence type="ECO:0000256" key="6">
    <source>
        <dbReference type="ARBA" id="ARBA00034125"/>
    </source>
</evidence>
<dbReference type="InterPro" id="IPR010619">
    <property type="entry name" value="ThrE-like_N"/>
</dbReference>
<dbReference type="PANTHER" id="PTHR34390">
    <property type="entry name" value="UPF0442 PROTEIN YJJB-RELATED"/>
    <property type="match status" value="1"/>
</dbReference>
<comment type="caution">
    <text evidence="9">The sequence shown here is derived from an EMBL/GenBank/DDBJ whole genome shotgun (WGS) entry which is preliminary data.</text>
</comment>
<evidence type="ECO:0000256" key="7">
    <source>
        <dbReference type="SAM" id="Phobius"/>
    </source>
</evidence>
<keyword evidence="2" id="KW-1003">Cell membrane</keyword>
<feature type="transmembrane region" description="Helical" evidence="7">
    <location>
        <begin position="118"/>
        <end position="136"/>
    </location>
</feature>
<evidence type="ECO:0000313" key="10">
    <source>
        <dbReference type="Proteomes" id="UP000822142"/>
    </source>
</evidence>
<keyword evidence="5 7" id="KW-0472">Membrane</keyword>
<evidence type="ECO:0000256" key="4">
    <source>
        <dbReference type="ARBA" id="ARBA00022989"/>
    </source>
</evidence>
<dbReference type="EMBL" id="JAAITA010000002">
    <property type="protein sequence ID" value="NSJ85166.1"/>
    <property type="molecule type" value="Genomic_DNA"/>
</dbReference>
<accession>A0ABX2I432</accession>
<evidence type="ECO:0000256" key="1">
    <source>
        <dbReference type="ARBA" id="ARBA00004651"/>
    </source>
</evidence>
<dbReference type="Proteomes" id="UP000822142">
    <property type="component" value="Unassembled WGS sequence"/>
</dbReference>
<gene>
    <name evidence="9" type="ORF">G5A70_02955</name>
</gene>
<evidence type="ECO:0000256" key="5">
    <source>
        <dbReference type="ARBA" id="ARBA00023136"/>
    </source>
</evidence>
<comment type="subcellular location">
    <subcellularLocation>
        <location evidence="1">Cell membrane</location>
        <topology evidence="1">Multi-pass membrane protein</topology>
    </subcellularLocation>
</comment>
<sequence>MKSYDKKVLDLSMEAGRILLDAGAEIFRVEETIERISRAFGIEKCSPFVMSTGIFLTAENEEGEIYASVKHIPIQGAKLYRVAAVNQLSREIVEGKYTLEEAEERLEIIKNMPGKRPLVRILSAGLGSGSFCYLLGGKFTDMFAAFLSGVLLYAILALIDKREKKTSKIVVNCIGGFCVSLFAVLFYRLGLGNAPGKILVGSVMPLVPGVSLVNAVRDFAEGNYIGGGVRFLDALMVALGISLGVGLMYILYYRLTGGIIL</sequence>
<name>A0ABX2I432_BLAHA</name>
<evidence type="ECO:0000259" key="8">
    <source>
        <dbReference type="Pfam" id="PF06738"/>
    </source>
</evidence>
<dbReference type="PANTHER" id="PTHR34390:SF2">
    <property type="entry name" value="SUCCINATE TRANSPORTER SUBUNIT YJJP-RELATED"/>
    <property type="match status" value="1"/>
</dbReference>
<reference evidence="9 10" key="1">
    <citation type="journal article" date="2020" name="Cell Host Microbe">
        <title>Functional and Genomic Variation between Human-Derived Isolates of Lachnospiraceae Reveals Inter- and Intra-Species Diversity.</title>
        <authorList>
            <person name="Sorbara M.T."/>
            <person name="Littmann E.R."/>
            <person name="Fontana E."/>
            <person name="Moody T.U."/>
            <person name="Kohout C.E."/>
            <person name="Gjonbalaj M."/>
            <person name="Eaton V."/>
            <person name="Seok R."/>
            <person name="Leiner I.M."/>
            <person name="Pamer E.G."/>
        </authorList>
    </citation>
    <scope>NUCLEOTIDE SEQUENCE [LARGE SCALE GENOMIC DNA]</scope>
    <source>
        <strain evidence="9 10">MSK.15.26</strain>
    </source>
</reference>
<feature type="transmembrane region" description="Helical" evidence="7">
    <location>
        <begin position="228"/>
        <end position="252"/>
    </location>
</feature>
<keyword evidence="4 7" id="KW-1133">Transmembrane helix</keyword>
<protein>
    <submittedName>
        <fullName evidence="9">Threonine/serine exporter family protein</fullName>
    </submittedName>
</protein>
<evidence type="ECO:0000313" key="9">
    <source>
        <dbReference type="EMBL" id="NSJ85166.1"/>
    </source>
</evidence>
<keyword evidence="10" id="KW-1185">Reference proteome</keyword>
<dbReference type="RefSeq" id="WP_173747861.1">
    <property type="nucleotide sequence ID" value="NZ_JAAITA010000002.1"/>
</dbReference>
<proteinExistence type="inferred from homology"/>
<comment type="similarity">
    <text evidence="6">Belongs to the ThrE exporter (TC 2.A.79) family.</text>
</comment>
<dbReference type="InterPro" id="IPR050539">
    <property type="entry name" value="ThrE_Dicarb/AminoAcid_Exp"/>
</dbReference>
<organism evidence="9 10">
    <name type="scientific">Blautia hansenii</name>
    <name type="common">Ruminococcus hansenii</name>
    <dbReference type="NCBI Taxonomy" id="1322"/>
    <lineage>
        <taxon>Bacteria</taxon>
        <taxon>Bacillati</taxon>
        <taxon>Bacillota</taxon>
        <taxon>Clostridia</taxon>
        <taxon>Lachnospirales</taxon>
        <taxon>Lachnospiraceae</taxon>
        <taxon>Blautia</taxon>
    </lineage>
</organism>
<keyword evidence="3 7" id="KW-0812">Transmembrane</keyword>
<evidence type="ECO:0000256" key="2">
    <source>
        <dbReference type="ARBA" id="ARBA00022475"/>
    </source>
</evidence>
<feature type="domain" description="Threonine/serine exporter-like N-terminal" evidence="8">
    <location>
        <begin position="11"/>
        <end position="250"/>
    </location>
</feature>